<dbReference type="GO" id="GO:0003964">
    <property type="term" value="F:RNA-directed DNA polymerase activity"/>
    <property type="evidence" value="ECO:0007669"/>
    <property type="project" value="UniProtKB-KW"/>
</dbReference>
<dbReference type="Proteomes" id="UP000325315">
    <property type="component" value="Unassembled WGS sequence"/>
</dbReference>
<dbReference type="SUPFAM" id="SSF56672">
    <property type="entry name" value="DNA/RNA polymerases"/>
    <property type="match status" value="1"/>
</dbReference>
<keyword evidence="2" id="KW-0808">Transferase</keyword>
<keyword evidence="2" id="KW-0548">Nucleotidyltransferase</keyword>
<sequence>MAAFREALEDCELIDLGFSGQWYTWERGRFVSNNIRERLDRGVANPERWDPFLGFTVGKLWGDNGTRDEFKWLGKKGQKLRERRTEKFNARLFELGAREINLDLNLEADKEEIFWEQRVKTNWLRMRDKNTVFFHKCASYRKKKNMVKGLEDETGNLITDNEEMSKMAAAFFKDLFSSKELVIVIDCRQITDNIFVAYEIIHSFKKRRWASKNGFVLKLDMSKAYDRIEWSFLEKNMCWLGFCEGCISFIMRCINSVTYTIVLNGRNGEEFRPQRGLRQGDPPSPYLFLICAEGFSLLIAMARREGRLVGTKVGRGNVLVSHLFFVDDRVLFGEASIEGANKKKNVIKDYEKVSGQLVNIDKLMIYFSKNVNSETQEQAGGILGVRISNNPEKYLGLSTMGARQILEEGIGWRVGNAASKDFPIGSQYNVRNGNWWNVKVSKSALTSIATKKTGSDLRYGGCCADVAPYAQTWRRAHVRTEAAQTSGWGCGARDSQNF</sequence>
<organism evidence="2 3">
    <name type="scientific">Gossypium australe</name>
    <dbReference type="NCBI Taxonomy" id="47621"/>
    <lineage>
        <taxon>Eukaryota</taxon>
        <taxon>Viridiplantae</taxon>
        <taxon>Streptophyta</taxon>
        <taxon>Embryophyta</taxon>
        <taxon>Tracheophyta</taxon>
        <taxon>Spermatophyta</taxon>
        <taxon>Magnoliopsida</taxon>
        <taxon>eudicotyledons</taxon>
        <taxon>Gunneridae</taxon>
        <taxon>Pentapetalae</taxon>
        <taxon>rosids</taxon>
        <taxon>malvids</taxon>
        <taxon>Malvales</taxon>
        <taxon>Malvaceae</taxon>
        <taxon>Malvoideae</taxon>
        <taxon>Gossypium</taxon>
    </lineage>
</organism>
<dbReference type="EMBL" id="SMMG02000006">
    <property type="protein sequence ID" value="KAA3471337.1"/>
    <property type="molecule type" value="Genomic_DNA"/>
</dbReference>
<gene>
    <name evidence="2" type="ORF">EPI10_016967</name>
</gene>
<comment type="caution">
    <text evidence="2">The sequence shown here is derived from an EMBL/GenBank/DDBJ whole genome shotgun (WGS) entry which is preliminary data.</text>
</comment>
<evidence type="ECO:0000313" key="2">
    <source>
        <dbReference type="EMBL" id="KAA3471337.1"/>
    </source>
</evidence>
<accession>A0A5B6VQK3</accession>
<reference evidence="3" key="1">
    <citation type="journal article" date="2019" name="Plant Biotechnol. J.">
        <title>Genome sequencing of the Australian wild diploid species Gossypium australe highlights disease resistance and delayed gland morphogenesis.</title>
        <authorList>
            <person name="Cai Y."/>
            <person name="Cai X."/>
            <person name="Wang Q."/>
            <person name="Wang P."/>
            <person name="Zhang Y."/>
            <person name="Cai C."/>
            <person name="Xu Y."/>
            <person name="Wang K."/>
            <person name="Zhou Z."/>
            <person name="Wang C."/>
            <person name="Geng S."/>
            <person name="Li B."/>
            <person name="Dong Q."/>
            <person name="Hou Y."/>
            <person name="Wang H."/>
            <person name="Ai P."/>
            <person name="Liu Z."/>
            <person name="Yi F."/>
            <person name="Sun M."/>
            <person name="An G."/>
            <person name="Cheng J."/>
            <person name="Zhang Y."/>
            <person name="Shi Q."/>
            <person name="Xie Y."/>
            <person name="Shi X."/>
            <person name="Chang Y."/>
            <person name="Huang F."/>
            <person name="Chen Y."/>
            <person name="Hong S."/>
            <person name="Mi L."/>
            <person name="Sun Q."/>
            <person name="Zhang L."/>
            <person name="Zhou B."/>
            <person name="Peng R."/>
            <person name="Zhang X."/>
            <person name="Liu F."/>
        </authorList>
    </citation>
    <scope>NUCLEOTIDE SEQUENCE [LARGE SCALE GENOMIC DNA]</scope>
    <source>
        <strain evidence="3">cv. PA1801</strain>
    </source>
</reference>
<dbReference type="InterPro" id="IPR043502">
    <property type="entry name" value="DNA/RNA_pol_sf"/>
</dbReference>
<dbReference type="OrthoDB" id="998851at2759"/>
<dbReference type="PANTHER" id="PTHR46890">
    <property type="entry name" value="NON-LTR RETROLELEMENT REVERSE TRANSCRIPTASE-LIKE PROTEIN-RELATED"/>
    <property type="match status" value="1"/>
</dbReference>
<evidence type="ECO:0000313" key="3">
    <source>
        <dbReference type="Proteomes" id="UP000325315"/>
    </source>
</evidence>
<dbReference type="InterPro" id="IPR052343">
    <property type="entry name" value="Retrotransposon-Effector_Assoc"/>
</dbReference>
<keyword evidence="2" id="KW-0695">RNA-directed DNA polymerase</keyword>
<dbReference type="AlphaFoldDB" id="A0A5B6VQK3"/>
<proteinExistence type="predicted"/>
<protein>
    <submittedName>
        <fullName evidence="2">Reverse transcriptase</fullName>
    </submittedName>
</protein>
<dbReference type="PANTHER" id="PTHR46890:SF48">
    <property type="entry name" value="RNA-DIRECTED DNA POLYMERASE"/>
    <property type="match status" value="1"/>
</dbReference>
<evidence type="ECO:0000259" key="1">
    <source>
        <dbReference type="Pfam" id="PF00078"/>
    </source>
</evidence>
<dbReference type="CDD" id="cd01650">
    <property type="entry name" value="RT_nLTR_like"/>
    <property type="match status" value="1"/>
</dbReference>
<dbReference type="InterPro" id="IPR000477">
    <property type="entry name" value="RT_dom"/>
</dbReference>
<keyword evidence="3" id="KW-1185">Reference proteome</keyword>
<name>A0A5B6VQK3_9ROSI</name>
<feature type="domain" description="Reverse transcriptase" evidence="1">
    <location>
        <begin position="210"/>
        <end position="388"/>
    </location>
</feature>
<dbReference type="Pfam" id="PF00078">
    <property type="entry name" value="RVT_1"/>
    <property type="match status" value="1"/>
</dbReference>